<name>A0A7S9LUV3_9RHOB</name>
<dbReference type="Gene3D" id="3.30.1150.10">
    <property type="match status" value="1"/>
</dbReference>
<dbReference type="KEGG" id="poz:I0K15_08120"/>
<accession>A0A7S9LUV3</accession>
<organism evidence="2 3">
    <name type="scientific">Pontivivens ytuae</name>
    <dbReference type="NCBI Taxonomy" id="2789856"/>
    <lineage>
        <taxon>Bacteria</taxon>
        <taxon>Pseudomonadati</taxon>
        <taxon>Pseudomonadota</taxon>
        <taxon>Alphaproteobacteria</taxon>
        <taxon>Rhodobacterales</taxon>
        <taxon>Paracoccaceae</taxon>
        <taxon>Pontivivens</taxon>
    </lineage>
</organism>
<feature type="compositionally biased region" description="Acidic residues" evidence="1">
    <location>
        <begin position="264"/>
        <end position="306"/>
    </location>
</feature>
<feature type="compositionally biased region" description="Acidic residues" evidence="1">
    <location>
        <begin position="177"/>
        <end position="186"/>
    </location>
</feature>
<reference evidence="2 3" key="1">
    <citation type="submission" date="2020-11" db="EMBL/GenBank/DDBJ databases">
        <title>Description of Pontivivens ytuae sp. nov. isolated from deep sea sediment of Mariana Trench.</title>
        <authorList>
            <person name="Wang Z."/>
            <person name="Sun Q.-L."/>
            <person name="Xu X.-D."/>
            <person name="Tang Y.-Z."/>
            <person name="Zhang J."/>
        </authorList>
    </citation>
    <scope>NUCLEOTIDE SEQUENCE [LARGE SCALE GENOMIC DNA]</scope>
    <source>
        <strain evidence="2 3">MT2928</strain>
    </source>
</reference>
<dbReference type="Proteomes" id="UP000594800">
    <property type="component" value="Chromosome"/>
</dbReference>
<evidence type="ECO:0000313" key="3">
    <source>
        <dbReference type="Proteomes" id="UP000594800"/>
    </source>
</evidence>
<feature type="compositionally biased region" description="Low complexity" evidence="1">
    <location>
        <begin position="203"/>
        <end position="217"/>
    </location>
</feature>
<dbReference type="EMBL" id="CP064942">
    <property type="protein sequence ID" value="QPH55679.1"/>
    <property type="molecule type" value="Genomic_DNA"/>
</dbReference>
<dbReference type="SUPFAM" id="SSF74653">
    <property type="entry name" value="TolA/TonB C-terminal domain"/>
    <property type="match status" value="1"/>
</dbReference>
<feature type="region of interest" description="Disordered" evidence="1">
    <location>
        <begin position="122"/>
        <end position="309"/>
    </location>
</feature>
<protein>
    <submittedName>
        <fullName evidence="2">Uncharacterized protein</fullName>
    </submittedName>
</protein>
<evidence type="ECO:0000313" key="2">
    <source>
        <dbReference type="EMBL" id="QPH55679.1"/>
    </source>
</evidence>
<gene>
    <name evidence="2" type="ORF">I0K15_08120</name>
</gene>
<evidence type="ECO:0000256" key="1">
    <source>
        <dbReference type="SAM" id="MobiDB-lite"/>
    </source>
</evidence>
<feature type="compositionally biased region" description="Acidic residues" evidence="1">
    <location>
        <begin position="218"/>
        <end position="243"/>
    </location>
</feature>
<dbReference type="AlphaFoldDB" id="A0A7S9LUV3"/>
<keyword evidence="3" id="KW-1185">Reference proteome</keyword>
<sequence>MRRAFAISAGLHALFIALSFGQFELWESEEEPIVITAEVTLMSEAEFDAATSVAPEFVPSEIGLIAAPTALDLDALRPDDEMEVTINDVEGPDDPSEADAEADLSAVLVQNQVSANTQTAALAPNLPQSFDLGISTPNTQPTERRPQQALRPASMTRPTPQRPSLRIDTTPAAPPPEDAEEADERQEEIATGEEANTEEEAQEATAPEEAATEIVPEIAEDLPEPEETPAPLEDDLPETDVAEQEPPAPLTSAPPRARPRPEPEEVEVAEAEEETPVEEAPVEVAEEPEPEPAEEPAEEPAAEEPVETVATAEATADVPTGPPLTPGEIGGFTNAISSKWNIGRVLGMENGESLIVTVAFSLDRSGQVVNDDVRLIRPGSADGPYSIAFQAARSAVLQASRQGAFQLPPDKYGQWQDVEVTFDPSRGAEGVGL</sequence>
<proteinExistence type="predicted"/>
<dbReference type="RefSeq" id="WP_196104941.1">
    <property type="nucleotide sequence ID" value="NZ_CP064942.1"/>
</dbReference>